<name>A0AAN8GH04_PATCE</name>
<evidence type="ECO:0000313" key="2">
    <source>
        <dbReference type="EMBL" id="KAK6168069.1"/>
    </source>
</evidence>
<dbReference type="AlphaFoldDB" id="A0AAN8GH04"/>
<comment type="caution">
    <text evidence="2">The sequence shown here is derived from an EMBL/GenBank/DDBJ whole genome shotgun (WGS) entry which is preliminary data.</text>
</comment>
<accession>A0AAN8GH04</accession>
<feature type="region of interest" description="Disordered" evidence="1">
    <location>
        <begin position="1"/>
        <end position="26"/>
    </location>
</feature>
<reference evidence="2 3" key="1">
    <citation type="submission" date="2024-01" db="EMBL/GenBank/DDBJ databases">
        <title>The genome of the rayed Mediterranean limpet Patella caerulea (Linnaeus, 1758).</title>
        <authorList>
            <person name="Anh-Thu Weber A."/>
            <person name="Halstead-Nussloch G."/>
        </authorList>
    </citation>
    <scope>NUCLEOTIDE SEQUENCE [LARGE SCALE GENOMIC DNA]</scope>
    <source>
        <strain evidence="2">AATW-2023a</strain>
        <tissue evidence="2">Whole specimen</tissue>
    </source>
</reference>
<dbReference type="Proteomes" id="UP001347796">
    <property type="component" value="Unassembled WGS sequence"/>
</dbReference>
<dbReference type="EMBL" id="JAZGQO010000018">
    <property type="protein sequence ID" value="KAK6168069.1"/>
    <property type="molecule type" value="Genomic_DNA"/>
</dbReference>
<organism evidence="2 3">
    <name type="scientific">Patella caerulea</name>
    <name type="common">Rayed Mediterranean limpet</name>
    <dbReference type="NCBI Taxonomy" id="87958"/>
    <lineage>
        <taxon>Eukaryota</taxon>
        <taxon>Metazoa</taxon>
        <taxon>Spiralia</taxon>
        <taxon>Lophotrochozoa</taxon>
        <taxon>Mollusca</taxon>
        <taxon>Gastropoda</taxon>
        <taxon>Patellogastropoda</taxon>
        <taxon>Patelloidea</taxon>
        <taxon>Patellidae</taxon>
        <taxon>Patella</taxon>
    </lineage>
</organism>
<protein>
    <submittedName>
        <fullName evidence="2">Uncharacterized protein</fullName>
    </submittedName>
</protein>
<feature type="compositionally biased region" description="Basic and acidic residues" evidence="1">
    <location>
        <begin position="10"/>
        <end position="19"/>
    </location>
</feature>
<keyword evidence="3" id="KW-1185">Reference proteome</keyword>
<evidence type="ECO:0000256" key="1">
    <source>
        <dbReference type="SAM" id="MobiDB-lite"/>
    </source>
</evidence>
<evidence type="ECO:0000313" key="3">
    <source>
        <dbReference type="Proteomes" id="UP001347796"/>
    </source>
</evidence>
<gene>
    <name evidence="2" type="ORF">SNE40_021968</name>
</gene>
<proteinExistence type="predicted"/>
<sequence>MQELVACSKSDIRSRDERLPASPNPMDQIRKTEEWVNSEFTPGPESSRMNTNPFTNTCNDFTPNPFILAEPETSKIRMNTNPFINNEFTPSSFVNYTTSSNPFLGVDIVEQKTERNVESNSQAVMMKLTLLHAMRPVKFCGDPADYTIFQERVRTHLEDGLLAESQKVEFLNKFIEG</sequence>